<dbReference type="EMBL" id="AOGK01000001">
    <property type="protein sequence ID" value="MDG5973789.1"/>
    <property type="molecule type" value="Genomic_DNA"/>
</dbReference>
<comment type="caution">
    <text evidence="6">The sequence shown here is derived from an EMBL/GenBank/DDBJ whole genome shotgun (WGS) entry which is preliminary data.</text>
</comment>
<dbReference type="GO" id="GO:0016811">
    <property type="term" value="F:hydrolase activity, acting on carbon-nitrogen (but not peptide) bonds, in linear amides"/>
    <property type="evidence" value="ECO:0007669"/>
    <property type="project" value="InterPro"/>
</dbReference>
<dbReference type="Gene3D" id="3.60.20.10">
    <property type="entry name" value="Glutamine Phosphoribosylpyrophosphate, subunit 1, domain 1"/>
    <property type="match status" value="1"/>
</dbReference>
<evidence type="ECO:0000256" key="2">
    <source>
        <dbReference type="ARBA" id="ARBA00022801"/>
    </source>
</evidence>
<dbReference type="InterPro" id="IPR002692">
    <property type="entry name" value="S45"/>
</dbReference>
<evidence type="ECO:0000256" key="4">
    <source>
        <dbReference type="PIRSR" id="PIRSR001227-1"/>
    </source>
</evidence>
<dbReference type="Gene3D" id="2.30.120.10">
    <property type="match status" value="1"/>
</dbReference>
<dbReference type="CDD" id="cd03747">
    <property type="entry name" value="Ntn_PGA_like"/>
    <property type="match status" value="1"/>
</dbReference>
<evidence type="ECO:0000256" key="3">
    <source>
        <dbReference type="ARBA" id="ARBA00023145"/>
    </source>
</evidence>
<protein>
    <submittedName>
        <fullName evidence="6">Peptidase S45 penicillin amidase</fullName>
    </submittedName>
</protein>
<dbReference type="PANTHER" id="PTHR34218:SF4">
    <property type="entry name" value="ACYL-HOMOSERINE LACTONE ACYLASE QUIP"/>
    <property type="match status" value="1"/>
</dbReference>
<dbReference type="InterPro" id="IPR014395">
    <property type="entry name" value="Pen/GL7ACA/AHL_acylase"/>
</dbReference>
<dbReference type="Gene3D" id="1.10.439.10">
    <property type="entry name" value="Penicillin Amidohydrolase, domain 1"/>
    <property type="match status" value="1"/>
</dbReference>
<feature type="binding site" evidence="5">
    <location>
        <position position="184"/>
    </location>
    <ligand>
        <name>Ca(2+)</name>
        <dbReference type="ChEBI" id="CHEBI:29108"/>
    </ligand>
</feature>
<keyword evidence="3" id="KW-0865">Zymogen</keyword>
<gene>
    <name evidence="6" type="ORF">H010_00910</name>
</gene>
<feature type="binding site" evidence="5">
    <location>
        <position position="348"/>
    </location>
    <ligand>
        <name>Ca(2+)</name>
        <dbReference type="ChEBI" id="CHEBI:29108"/>
    </ligand>
</feature>
<dbReference type="Proteomes" id="UP001152876">
    <property type="component" value="Unassembled WGS sequence"/>
</dbReference>
<organism evidence="6 7">
    <name type="scientific">Hydrogenophaga taeniospiralis CCUG 15921</name>
    <dbReference type="NCBI Taxonomy" id="1281780"/>
    <lineage>
        <taxon>Bacteria</taxon>
        <taxon>Pseudomonadati</taxon>
        <taxon>Pseudomonadota</taxon>
        <taxon>Betaproteobacteria</taxon>
        <taxon>Burkholderiales</taxon>
        <taxon>Comamonadaceae</taxon>
        <taxon>Hydrogenophaga</taxon>
    </lineage>
</organism>
<accession>A0A9X4S8E0</accession>
<dbReference type="InterPro" id="IPR029055">
    <property type="entry name" value="Ntn_hydrolases_N"/>
</dbReference>
<keyword evidence="5" id="KW-0106">Calcium</keyword>
<proteinExistence type="inferred from homology"/>
<evidence type="ECO:0000256" key="5">
    <source>
        <dbReference type="PIRSR" id="PIRSR001227-2"/>
    </source>
</evidence>
<dbReference type="InterPro" id="IPR043146">
    <property type="entry name" value="Penicillin_amidase_N_B-knob"/>
</dbReference>
<comment type="similarity">
    <text evidence="1">Belongs to the peptidase S45 family.</text>
</comment>
<keyword evidence="5" id="KW-0479">Metal-binding</keyword>
<dbReference type="Gene3D" id="1.10.1400.10">
    <property type="match status" value="1"/>
</dbReference>
<dbReference type="GO" id="GO:0046872">
    <property type="term" value="F:metal ion binding"/>
    <property type="evidence" value="ECO:0007669"/>
    <property type="project" value="UniProtKB-KW"/>
</dbReference>
<dbReference type="SUPFAM" id="SSF56235">
    <property type="entry name" value="N-terminal nucleophile aminohydrolases (Ntn hydrolases)"/>
    <property type="match status" value="1"/>
</dbReference>
<name>A0A9X4S8E0_9BURK</name>
<evidence type="ECO:0000313" key="6">
    <source>
        <dbReference type="EMBL" id="MDG5973789.1"/>
    </source>
</evidence>
<dbReference type="Pfam" id="PF01804">
    <property type="entry name" value="Penicil_amidase"/>
    <property type="match status" value="1"/>
</dbReference>
<comment type="cofactor">
    <cofactor evidence="5">
        <name>Ca(2+)</name>
        <dbReference type="ChEBI" id="CHEBI:29108"/>
    </cofactor>
    <text evidence="5">Binds 1 Ca(2+) ion per dimer.</text>
</comment>
<reference evidence="6" key="1">
    <citation type="submission" date="2013-01" db="EMBL/GenBank/DDBJ databases">
        <title>Genome draft of Hydrogenophaga taeniospiralis 2K1.</title>
        <authorList>
            <person name="Gomila M."/>
            <person name="Lalucat J."/>
        </authorList>
    </citation>
    <scope>NUCLEOTIDE SEQUENCE</scope>
    <source>
        <strain evidence="6">CCUG 15921</strain>
    </source>
</reference>
<dbReference type="PIRSF" id="PIRSF001227">
    <property type="entry name" value="Pen_acylase"/>
    <property type="match status" value="1"/>
</dbReference>
<keyword evidence="2" id="KW-0378">Hydrolase</keyword>
<feature type="active site" description="Nucleophile" evidence="4">
    <location>
        <position position="267"/>
    </location>
</feature>
<sequence>MFALLCVLAVAAAIYIGQSLPQTRGELRLTGLGAGVTVQRDAGDVTHIQASDPRDAWMAMGYVHAQERGWQLEFNRRIMRGTLSEVVGPATLDTDRLMRTLGIREAARRQFAGLPEEAQVALQAYSDGVNAFFARSDQALSPEFHLMGIDPREAARAGQYWDPLDSAGWALMMALDLGGNWGNELARLSALKVLDTAQLWQLFPPYPGEPPAAQADLARLYRELGVYRAESAQTSSQAAPAPTMMAQIGRDMQLWANELGNIEGKGSNNWVVAGSRSETGQPLLANDPHLGLSAPAIWYFAHLQAPDAGGIKGMNVIGATLPGTPFVVLGRTDQVAWGFTNTGPDVQDLYLEQINPADPAQYRVPSAPGAQAWTAFENRVETIRVKGQADVQHTVRSTRHGPVLSDIPGRTQELIDTARYVVALRWTALDADNRNVQATLESNRAQSVEELLQAFRQFHAPMQNAVMADRSGRVAYKAVGRVPVRSAANDIRGVAPAPGWDARYDWAGWLPYEDTPQDDGAKGWIATANQRIHGPDYPHFLTQDWAASYRQERIEALLAKTPRHSMASFEAMHADQFSAATVRLLPFLQKTTSSHPLAAAAQEALKGFDGVMRSDAAAPLIYTAWVDEFTRGVIGGKLGRERFEGMYGKRLFRNAVEGILERDDAGWCGAPGCAEASAQALGRALDRLQEKHGQDVSAWRWGDAHPSISVHRPLSNVKTLAPLFEVRGPTGGDPFTVNVGQYHLDKADAPFANRHAASLRALYDLSDLENSRFIYQTGQSGNVFSSRYRDMSEPWTAVQYRPLRMQPQRWASSLTLVP</sequence>
<evidence type="ECO:0000313" key="7">
    <source>
        <dbReference type="Proteomes" id="UP001152876"/>
    </source>
</evidence>
<evidence type="ECO:0000256" key="1">
    <source>
        <dbReference type="ARBA" id="ARBA00006586"/>
    </source>
</evidence>
<dbReference type="PANTHER" id="PTHR34218">
    <property type="entry name" value="PEPTIDASE S45 PENICILLIN AMIDASE"/>
    <property type="match status" value="1"/>
</dbReference>
<feature type="binding site" evidence="5">
    <location>
        <position position="345"/>
    </location>
    <ligand>
        <name>Ca(2+)</name>
        <dbReference type="ChEBI" id="CHEBI:29108"/>
    </ligand>
</feature>
<dbReference type="InterPro" id="IPR023343">
    <property type="entry name" value="Penicillin_amidase_dom1"/>
</dbReference>
<dbReference type="AlphaFoldDB" id="A0A9X4S8E0"/>
<keyword evidence="7" id="KW-1185">Reference proteome</keyword>
<dbReference type="InterPro" id="IPR043147">
    <property type="entry name" value="Penicillin_amidase_A-knob"/>
</dbReference>
<dbReference type="GO" id="GO:0017000">
    <property type="term" value="P:antibiotic biosynthetic process"/>
    <property type="evidence" value="ECO:0007669"/>
    <property type="project" value="InterPro"/>
</dbReference>